<dbReference type="Proteomes" id="UP000198701">
    <property type="component" value="Unassembled WGS sequence"/>
</dbReference>
<dbReference type="RefSeq" id="WP_241977136.1">
    <property type="nucleotide sequence ID" value="NZ_FNFU01000004.1"/>
</dbReference>
<accession>A0A1G9AQD5</accession>
<reference evidence="1 2" key="1">
    <citation type="submission" date="2016-10" db="EMBL/GenBank/DDBJ databases">
        <authorList>
            <person name="de Groot N.N."/>
        </authorList>
    </citation>
    <scope>NUCLEOTIDE SEQUENCE [LARGE SCALE GENOMIC DNA]</scope>
    <source>
        <strain evidence="1 2">CGMCC 1.5382</strain>
    </source>
</reference>
<organism evidence="1 2">
    <name type="scientific">Cryobacterium psychrotolerans</name>
    <dbReference type="NCBI Taxonomy" id="386301"/>
    <lineage>
        <taxon>Bacteria</taxon>
        <taxon>Bacillati</taxon>
        <taxon>Actinomycetota</taxon>
        <taxon>Actinomycetes</taxon>
        <taxon>Micrococcales</taxon>
        <taxon>Microbacteriaceae</taxon>
        <taxon>Cryobacterium</taxon>
    </lineage>
</organism>
<protein>
    <recommendedName>
        <fullName evidence="3">Tetratricopeptide repeat protein</fullName>
    </recommendedName>
</protein>
<evidence type="ECO:0000313" key="2">
    <source>
        <dbReference type="Proteomes" id="UP000198701"/>
    </source>
</evidence>
<dbReference type="InterPro" id="IPR011990">
    <property type="entry name" value="TPR-like_helical_dom_sf"/>
</dbReference>
<name>A0A1G9AQD5_9MICO</name>
<evidence type="ECO:0008006" key="3">
    <source>
        <dbReference type="Google" id="ProtNLM"/>
    </source>
</evidence>
<dbReference type="SUPFAM" id="SSF48452">
    <property type="entry name" value="TPR-like"/>
    <property type="match status" value="1"/>
</dbReference>
<proteinExistence type="predicted"/>
<dbReference type="EMBL" id="FNFU01000004">
    <property type="protein sequence ID" value="SDK29528.1"/>
    <property type="molecule type" value="Genomic_DNA"/>
</dbReference>
<sequence length="194" mass="21387">MEDSPPVRGTCRLGLQEHALSIIIGYDAVTLREKVDLRAAAERLDELGALRSLSALNEKAALLRLLGRLDEAWDLANEATRQARFTGSREQLTACRIRRAQVLQAQGKLDDAAYELTHCVADAETHDWTHVAAFARQHRGKVHFDQGNLEDALTDFTAAVFLREKGGAPADQLESSLIAVAVVESFIAERDQAR</sequence>
<dbReference type="STRING" id="386301.SAMN05216282_104213"/>
<evidence type="ECO:0000313" key="1">
    <source>
        <dbReference type="EMBL" id="SDK29528.1"/>
    </source>
</evidence>
<keyword evidence="2" id="KW-1185">Reference proteome</keyword>
<dbReference type="AlphaFoldDB" id="A0A1G9AQD5"/>
<dbReference type="Gene3D" id="1.25.40.10">
    <property type="entry name" value="Tetratricopeptide repeat domain"/>
    <property type="match status" value="1"/>
</dbReference>
<gene>
    <name evidence="1" type="ORF">SAMN05216282_104213</name>
</gene>